<name>A0ABP0UHD0_9BRYO</name>
<feature type="domain" description="U2A'/phosphoprotein 32 family A C-terminal" evidence="4">
    <location>
        <begin position="358"/>
        <end position="376"/>
    </location>
</feature>
<dbReference type="EMBL" id="OZ019895">
    <property type="protein sequence ID" value="CAK9220305.1"/>
    <property type="molecule type" value="Genomic_DNA"/>
</dbReference>
<dbReference type="InterPro" id="IPR001680">
    <property type="entry name" value="WD40_rpt"/>
</dbReference>
<dbReference type="InterPro" id="IPR046377">
    <property type="entry name" value="DHU1"/>
</dbReference>
<dbReference type="SUPFAM" id="SSF50978">
    <property type="entry name" value="WD40 repeat-like"/>
    <property type="match status" value="1"/>
</dbReference>
<dbReference type="SMART" id="SM00320">
    <property type="entry name" value="WD40"/>
    <property type="match status" value="4"/>
</dbReference>
<dbReference type="Gene3D" id="3.80.10.10">
    <property type="entry name" value="Ribonuclease Inhibitor"/>
    <property type="match status" value="2"/>
</dbReference>
<proteinExistence type="predicted"/>
<keyword evidence="6" id="KW-1185">Reference proteome</keyword>
<evidence type="ECO:0000313" key="6">
    <source>
        <dbReference type="Proteomes" id="UP001497512"/>
    </source>
</evidence>
<accession>A0ABP0UHD0</accession>
<dbReference type="SUPFAM" id="SSF52047">
    <property type="entry name" value="RNI-like"/>
    <property type="match status" value="1"/>
</dbReference>
<keyword evidence="2" id="KW-0853">WD repeat</keyword>
<dbReference type="PROSITE" id="PS50082">
    <property type="entry name" value="WD_REPEATS_2"/>
    <property type="match status" value="1"/>
</dbReference>
<feature type="repeat" description="WD" evidence="2">
    <location>
        <begin position="644"/>
        <end position="679"/>
    </location>
</feature>
<evidence type="ECO:0000256" key="3">
    <source>
        <dbReference type="SAM" id="MobiDB-lite"/>
    </source>
</evidence>
<dbReference type="Gene3D" id="2.130.10.10">
    <property type="entry name" value="YVTN repeat-like/Quinoprotein amine dehydrogenase"/>
    <property type="match status" value="1"/>
</dbReference>
<dbReference type="PANTHER" id="PTHR47201:SF1">
    <property type="entry name" value="PROTEIN DWD HYPERSENSITIVE TO UV-B 1"/>
    <property type="match status" value="1"/>
</dbReference>
<reference evidence="5" key="1">
    <citation type="submission" date="2024-02" db="EMBL/GenBank/DDBJ databases">
        <authorList>
            <consortium name="ELIXIR-Norway"/>
            <consortium name="Elixir Norway"/>
        </authorList>
    </citation>
    <scope>NUCLEOTIDE SEQUENCE</scope>
</reference>
<evidence type="ECO:0000259" key="4">
    <source>
        <dbReference type="SMART" id="SM00446"/>
    </source>
</evidence>
<keyword evidence="1" id="KW-0677">Repeat</keyword>
<sequence>MDVKQFLGKYVEACKGYGLAPHSSVLTAFAKMSSKEPQVLELCLDHIADVDVAPVVDILQLVQQSELAAVDVINNNTASSLQWQLLIQLLHAAGPKLRIADLRDVALDREALRVLFQGGLHCQILNLSFSRIRKFIMVGQFPWLHTLNLDDSYSITSLPDGCFRAMPKLASLSMCGTGISNLWTTSAALFKLPSLSELRFQRCLCCQGTGPCTAMTARTLSDASGLREGNTDQSEGMPMETTRASTSQVPLDILAFDVNTMHRLLDPHEDRDRAVAEISNEDFAASSSFVMTETASLVHEVNERASFRLHSASGEGASDRGTGSSGDEGEEQCTLTAAHTALSLGLTGTRHVSPICYENHYRKFMIATLPGLQVLDNVAVTYCERERARSVCKEHFELVANNRREPENVIQVLKRRETGGWGVGATSESSKLGFVDHEHSSAAFTRSLCSAKMASCSWPATTAICKLKRSTLDLSHRCRPRQFEYHPTEASYMVFGTLHGEVVVVNHESDKVVGYVQSIGAPHSILGLCWLNKDPNKLIAGSDNGSLQLYDVNHMRASMVTAVGRRGGLSNTTRYESAGYWGQQSGGSVSSHVNRSPTIHTYDDFEQLTSVHINSTDDYFLASGYAKHVGLYDLRTGTQLQIFPDLHQEHINVVKFAHHSPYLFATSSFDKDIKMWDIRQKVTTPIYTAHSTRGNVMVCFSHDDHYLLSSAVDNEVRQHLAVDGRLHLKFDIAPTRSIQNYTRSYYLNNRDYIITGSCEENIVRVCCAQTGRRLRDLSLEGRGLKNSLYVQSLRGDPFKDFHFCVLVAYNHPHSKSEIVKVNLLTSSSERKGHGLEHQHASLTGMGG</sequence>
<evidence type="ECO:0000256" key="2">
    <source>
        <dbReference type="PROSITE-ProRule" id="PRU00221"/>
    </source>
</evidence>
<dbReference type="Pfam" id="PF00400">
    <property type="entry name" value="WD40"/>
    <property type="match status" value="1"/>
</dbReference>
<organism evidence="5 6">
    <name type="scientific">Sphagnum troendelagicum</name>
    <dbReference type="NCBI Taxonomy" id="128251"/>
    <lineage>
        <taxon>Eukaryota</taxon>
        <taxon>Viridiplantae</taxon>
        <taxon>Streptophyta</taxon>
        <taxon>Embryophyta</taxon>
        <taxon>Bryophyta</taxon>
        <taxon>Sphagnophytina</taxon>
        <taxon>Sphagnopsida</taxon>
        <taxon>Sphagnales</taxon>
        <taxon>Sphagnaceae</taxon>
        <taxon>Sphagnum</taxon>
    </lineage>
</organism>
<gene>
    <name evidence="5" type="ORF">CSSPTR1EN2_LOCUS15374</name>
</gene>
<dbReference type="InterPro" id="IPR003603">
    <property type="entry name" value="U2A'_phosphoprotein32A_C"/>
</dbReference>
<dbReference type="PANTHER" id="PTHR47201">
    <property type="entry name" value="BNAC09G30780D PROTEIN"/>
    <property type="match status" value="1"/>
</dbReference>
<dbReference type="InterPro" id="IPR048514">
    <property type="entry name" value="DHU1_N"/>
</dbReference>
<dbReference type="InterPro" id="IPR032675">
    <property type="entry name" value="LRR_dom_sf"/>
</dbReference>
<feature type="region of interest" description="Disordered" evidence="3">
    <location>
        <begin position="308"/>
        <end position="332"/>
    </location>
</feature>
<protein>
    <recommendedName>
        <fullName evidence="4">U2A'/phosphoprotein 32 family A C-terminal domain-containing protein</fullName>
    </recommendedName>
</protein>
<evidence type="ECO:0000313" key="5">
    <source>
        <dbReference type="EMBL" id="CAK9220305.1"/>
    </source>
</evidence>
<feature type="region of interest" description="Disordered" evidence="3">
    <location>
        <begin position="224"/>
        <end position="244"/>
    </location>
</feature>
<dbReference type="SMART" id="SM00446">
    <property type="entry name" value="LRRcap"/>
    <property type="match status" value="1"/>
</dbReference>
<dbReference type="Pfam" id="PF20919">
    <property type="entry name" value="DHU1_N"/>
    <property type="match status" value="2"/>
</dbReference>
<dbReference type="InterPro" id="IPR036322">
    <property type="entry name" value="WD40_repeat_dom_sf"/>
</dbReference>
<dbReference type="InterPro" id="IPR015943">
    <property type="entry name" value="WD40/YVTN_repeat-like_dom_sf"/>
</dbReference>
<evidence type="ECO:0000256" key="1">
    <source>
        <dbReference type="ARBA" id="ARBA00022737"/>
    </source>
</evidence>
<dbReference type="Proteomes" id="UP001497512">
    <property type="component" value="Chromosome 3"/>
</dbReference>